<comment type="similarity">
    <text evidence="1">Belongs to the methyltransferase superfamily.</text>
</comment>
<organism evidence="5 6">
    <name type="scientific">Trichomonas vaginalis (strain ATCC PRA-98 / G3)</name>
    <dbReference type="NCBI Taxonomy" id="412133"/>
    <lineage>
        <taxon>Eukaryota</taxon>
        <taxon>Metamonada</taxon>
        <taxon>Parabasalia</taxon>
        <taxon>Trichomonadida</taxon>
        <taxon>Trichomonadidae</taxon>
        <taxon>Trichomonas</taxon>
    </lineage>
</organism>
<evidence type="ECO:0000256" key="1">
    <source>
        <dbReference type="ARBA" id="ARBA00008361"/>
    </source>
</evidence>
<accession>A2FPX1</accession>
<dbReference type="VEuPathDB" id="TrichDB:TVAGG3_0089060"/>
<dbReference type="Gene3D" id="3.40.50.150">
    <property type="entry name" value="Vaccinia Virus protein VP39"/>
    <property type="match status" value="1"/>
</dbReference>
<reference evidence="5" key="2">
    <citation type="journal article" date="2007" name="Science">
        <title>Draft genome sequence of the sexually transmitted pathogen Trichomonas vaginalis.</title>
        <authorList>
            <person name="Carlton J.M."/>
            <person name="Hirt R.P."/>
            <person name="Silva J.C."/>
            <person name="Delcher A.L."/>
            <person name="Schatz M."/>
            <person name="Zhao Q."/>
            <person name="Wortman J.R."/>
            <person name="Bidwell S.L."/>
            <person name="Alsmark U.C.M."/>
            <person name="Besteiro S."/>
            <person name="Sicheritz-Ponten T."/>
            <person name="Noel C.J."/>
            <person name="Dacks J.B."/>
            <person name="Foster P.G."/>
            <person name="Simillion C."/>
            <person name="Van de Peer Y."/>
            <person name="Miranda-Saavedra D."/>
            <person name="Barton G.J."/>
            <person name="Westrop G.D."/>
            <person name="Mueller S."/>
            <person name="Dessi D."/>
            <person name="Fiori P.L."/>
            <person name="Ren Q."/>
            <person name="Paulsen I."/>
            <person name="Zhang H."/>
            <person name="Bastida-Corcuera F.D."/>
            <person name="Simoes-Barbosa A."/>
            <person name="Brown M.T."/>
            <person name="Hayes R.D."/>
            <person name="Mukherjee M."/>
            <person name="Okumura C.Y."/>
            <person name="Schneider R."/>
            <person name="Smith A.J."/>
            <person name="Vanacova S."/>
            <person name="Villalvazo M."/>
            <person name="Haas B.J."/>
            <person name="Pertea M."/>
            <person name="Feldblyum T.V."/>
            <person name="Utterback T.R."/>
            <person name="Shu C.L."/>
            <person name="Osoegawa K."/>
            <person name="de Jong P.J."/>
            <person name="Hrdy I."/>
            <person name="Horvathova L."/>
            <person name="Zubacova Z."/>
            <person name="Dolezal P."/>
            <person name="Malik S.B."/>
            <person name="Logsdon J.M. Jr."/>
            <person name="Henze K."/>
            <person name="Gupta A."/>
            <person name="Wang C.C."/>
            <person name="Dunne R.L."/>
            <person name="Upcroft J.A."/>
            <person name="Upcroft P."/>
            <person name="White O."/>
            <person name="Salzberg S.L."/>
            <person name="Tang P."/>
            <person name="Chiu C.-H."/>
            <person name="Lee Y.-S."/>
            <person name="Embley T.M."/>
            <person name="Coombs G.H."/>
            <person name="Mottram J.C."/>
            <person name="Tachezy J."/>
            <person name="Fraser-Liggett C.M."/>
            <person name="Johnson P.J."/>
        </authorList>
    </citation>
    <scope>NUCLEOTIDE SEQUENCE [LARGE SCALE GENOMIC DNA]</scope>
    <source>
        <strain evidence="5">G3</strain>
    </source>
</reference>
<dbReference type="PANTHER" id="PTHR12176">
    <property type="entry name" value="SAM-DEPENDENT METHYLTRANSFERASE SUPERFAMILY PROTEIN"/>
    <property type="match status" value="1"/>
</dbReference>
<keyword evidence="2" id="KW-0489">Methyltransferase</keyword>
<evidence type="ECO:0000256" key="3">
    <source>
        <dbReference type="ARBA" id="ARBA00022679"/>
    </source>
</evidence>
<dbReference type="Proteomes" id="UP000001542">
    <property type="component" value="Unassembled WGS sequence"/>
</dbReference>
<dbReference type="CDD" id="cd02440">
    <property type="entry name" value="AdoMet_MTases"/>
    <property type="match status" value="1"/>
</dbReference>
<dbReference type="RefSeq" id="XP_001305960.1">
    <property type="nucleotide sequence ID" value="XM_001305959.1"/>
</dbReference>
<dbReference type="SUPFAM" id="SSF53335">
    <property type="entry name" value="S-adenosyl-L-methionine-dependent methyltransferases"/>
    <property type="match status" value="1"/>
</dbReference>
<gene>
    <name evidence="5" type="ORF">TVAG_255110</name>
</gene>
<dbReference type="EMBL" id="DS113933">
    <property type="protein sequence ID" value="EAX93030.1"/>
    <property type="molecule type" value="Genomic_DNA"/>
</dbReference>
<dbReference type="eggNOG" id="KOG2352">
    <property type="taxonomic scope" value="Eukaryota"/>
</dbReference>
<dbReference type="InterPro" id="IPR029063">
    <property type="entry name" value="SAM-dependent_MTases_sf"/>
</dbReference>
<dbReference type="GO" id="GO:0008168">
    <property type="term" value="F:methyltransferase activity"/>
    <property type="evidence" value="ECO:0007669"/>
    <property type="project" value="UniProtKB-KW"/>
</dbReference>
<dbReference type="PANTHER" id="PTHR12176:SF79">
    <property type="entry name" value="METHYLTRANSFERASE TYPE 11 DOMAIN-CONTAINING PROTEIN"/>
    <property type="match status" value="1"/>
</dbReference>
<protein>
    <recommendedName>
        <fullName evidence="4">Methyltransferase domain-containing protein</fullName>
    </recommendedName>
</protein>
<keyword evidence="6" id="KW-1185">Reference proteome</keyword>
<dbReference type="InterPro" id="IPR041698">
    <property type="entry name" value="Methyltransf_25"/>
</dbReference>
<dbReference type="STRING" id="5722.A2FPX1"/>
<evidence type="ECO:0000256" key="2">
    <source>
        <dbReference type="ARBA" id="ARBA00022603"/>
    </source>
</evidence>
<dbReference type="GO" id="GO:0032259">
    <property type="term" value="P:methylation"/>
    <property type="evidence" value="ECO:0007669"/>
    <property type="project" value="UniProtKB-KW"/>
</dbReference>
<dbReference type="SMR" id="A2FPX1"/>
<dbReference type="FunFam" id="3.40.50.150:FF:000217">
    <property type="entry name" value="Methyltransferase protein 13"/>
    <property type="match status" value="1"/>
</dbReference>
<dbReference type="InParanoid" id="A2FPX1"/>
<dbReference type="InterPro" id="IPR051419">
    <property type="entry name" value="Lys/N-term_MeTrsfase_sf"/>
</dbReference>
<dbReference type="AlphaFoldDB" id="A2FPX1"/>
<keyword evidence="3" id="KW-0808">Transferase</keyword>
<dbReference type="KEGG" id="tva:4750748"/>
<reference evidence="5" key="1">
    <citation type="submission" date="2006-10" db="EMBL/GenBank/DDBJ databases">
        <authorList>
            <person name="Amadeo P."/>
            <person name="Zhao Q."/>
            <person name="Wortman J."/>
            <person name="Fraser-Liggett C."/>
            <person name="Carlton J."/>
        </authorList>
    </citation>
    <scope>NUCLEOTIDE SEQUENCE</scope>
    <source>
        <strain evidence="5">G3</strain>
    </source>
</reference>
<dbReference type="OrthoDB" id="411785at2759"/>
<dbReference type="Pfam" id="PF13649">
    <property type="entry name" value="Methyltransf_25"/>
    <property type="match status" value="1"/>
</dbReference>
<feature type="domain" description="Methyltransferase" evidence="4">
    <location>
        <begin position="82"/>
        <end position="179"/>
    </location>
</feature>
<name>A2FPX1_TRIV3</name>
<proteinExistence type="inferred from homology"/>
<dbReference type="VEuPathDB" id="TrichDB:TVAG_255110"/>
<evidence type="ECO:0000313" key="6">
    <source>
        <dbReference type="Proteomes" id="UP000001542"/>
    </source>
</evidence>
<evidence type="ECO:0000313" key="5">
    <source>
        <dbReference type="EMBL" id="EAX93030.1"/>
    </source>
</evidence>
<evidence type="ECO:0000259" key="4">
    <source>
        <dbReference type="Pfam" id="PF13649"/>
    </source>
</evidence>
<sequence>MDFNYEEEVEEINYNIPNDEEDDRLAKEVEQLFKTGPVAFVDSSYWDQRYTDNPKHFEWYLGFDHFLPEIKKFVPLKGIAANIGCGTSIMGMELIDAGFTTVDNTDISHVAIDHMKELFKDVKNVNWILDDCTNTKLEKNHYDVIFDKGTLDALICCDDPDDILNDIFKGVINSLKPGGYFVEISFGCPEERQEYFDVEGLNWNQVIICTLSSELTKTTPYFIYIYRKNFK</sequence>